<dbReference type="GO" id="GO:0003779">
    <property type="term" value="F:actin binding"/>
    <property type="evidence" value="ECO:0007669"/>
    <property type="project" value="InterPro"/>
</dbReference>
<evidence type="ECO:0000313" key="5">
    <source>
        <dbReference type="EMBL" id="KAH0872200.1"/>
    </source>
</evidence>
<feature type="domain" description="NAB" evidence="2">
    <location>
        <begin position="1"/>
        <end position="57"/>
    </location>
</feature>
<dbReference type="AlphaFoldDB" id="A0A816Q1L7"/>
<dbReference type="Proteomes" id="UP000824890">
    <property type="component" value="Unassembled WGS sequence"/>
</dbReference>
<evidence type="ECO:0000313" key="3">
    <source>
        <dbReference type="EMBL" id="CAF2054260.1"/>
    </source>
</evidence>
<keyword evidence="6" id="KW-1185">Reference proteome</keyword>
<dbReference type="EMBL" id="JAGKQM010000016">
    <property type="protein sequence ID" value="KAH0872197.1"/>
    <property type="molecule type" value="Genomic_DNA"/>
</dbReference>
<evidence type="ECO:0000313" key="4">
    <source>
        <dbReference type="EMBL" id="KAH0872197.1"/>
    </source>
</evidence>
<evidence type="ECO:0000259" key="2">
    <source>
        <dbReference type="PROSITE" id="PS51774"/>
    </source>
</evidence>
<name>A0A816Q1L7_BRANA</name>
<evidence type="ECO:0000313" key="6">
    <source>
        <dbReference type="Proteomes" id="UP000824890"/>
    </source>
</evidence>
<reference evidence="4 6" key="2">
    <citation type="submission" date="2021-05" db="EMBL/GenBank/DDBJ databases">
        <title>Genome Assembly of Synthetic Allotetraploid Brassica napus Reveals Homoeologous Exchanges between Subgenomes.</title>
        <authorList>
            <person name="Davis J.T."/>
        </authorList>
    </citation>
    <scope>NUCLEOTIDE SEQUENCE [LARGE SCALE GENOMIC DNA]</scope>
    <source>
        <strain evidence="6">cv. Da-Ae</strain>
        <tissue evidence="4">Seedling</tissue>
    </source>
</reference>
<evidence type="ECO:0000256" key="1">
    <source>
        <dbReference type="ARBA" id="ARBA00023054"/>
    </source>
</evidence>
<protein>
    <submittedName>
        <fullName evidence="3">(rape) hypothetical protein</fullName>
    </submittedName>
</protein>
<accession>A0A816Q1L7</accession>
<reference evidence="3" key="1">
    <citation type="submission" date="2021-01" db="EMBL/GenBank/DDBJ databases">
        <authorList>
            <consortium name="Genoscope - CEA"/>
            <person name="William W."/>
        </authorList>
    </citation>
    <scope>NUCLEOTIDE SEQUENCE</scope>
</reference>
<dbReference type="Proteomes" id="UP001295469">
    <property type="component" value="Chromosome C06"/>
</dbReference>
<dbReference type="EMBL" id="JAGKQM010000016">
    <property type="protein sequence ID" value="KAH0872200.1"/>
    <property type="molecule type" value="Genomic_DNA"/>
</dbReference>
<sequence>MQVMRVSALEDNQTGETFSQRAEWFYQRRPLLLSLCQDLFDGYATLLNCYNQAKPQNPKPVSHENDSNDDTDISSQVESILSFEQTQITACDKQKVDELVSQLVTANLERDMAQDELLRGEKKFREASKMIELLKKLKEVDVEETVNLGYKLTSLLEENKDLATEANSDMELQELIIY</sequence>
<keyword evidence="1" id="KW-0175">Coiled coil</keyword>
<dbReference type="InterPro" id="IPR011684">
    <property type="entry name" value="NAB"/>
</dbReference>
<dbReference type="PROSITE" id="PS51774">
    <property type="entry name" value="NAB"/>
    <property type="match status" value="1"/>
</dbReference>
<gene>
    <name evidence="3" type="ORF">DARMORV10_C06P02890.1</name>
    <name evidence="4" type="ORF">HID58_069559</name>
    <name evidence="5" type="ORF">HID58_069562</name>
</gene>
<proteinExistence type="predicted"/>
<dbReference type="EMBL" id="HG994370">
    <property type="protein sequence ID" value="CAF2054260.1"/>
    <property type="molecule type" value="Genomic_DNA"/>
</dbReference>
<organism evidence="3">
    <name type="scientific">Brassica napus</name>
    <name type="common">Rape</name>
    <dbReference type="NCBI Taxonomy" id="3708"/>
    <lineage>
        <taxon>Eukaryota</taxon>
        <taxon>Viridiplantae</taxon>
        <taxon>Streptophyta</taxon>
        <taxon>Embryophyta</taxon>
        <taxon>Tracheophyta</taxon>
        <taxon>Spermatophyta</taxon>
        <taxon>Magnoliopsida</taxon>
        <taxon>eudicotyledons</taxon>
        <taxon>Gunneridae</taxon>
        <taxon>Pentapetalae</taxon>
        <taxon>rosids</taxon>
        <taxon>malvids</taxon>
        <taxon>Brassicales</taxon>
        <taxon>Brassicaceae</taxon>
        <taxon>Brassiceae</taxon>
        <taxon>Brassica</taxon>
    </lineage>
</organism>